<keyword evidence="3" id="KW-1185">Reference proteome</keyword>
<reference evidence="2 3" key="1">
    <citation type="journal article" date="2017" name="PLoS Biol.">
        <title>The sea cucumber genome provides insights into morphological evolution and visceral regeneration.</title>
        <authorList>
            <person name="Zhang X."/>
            <person name="Sun L."/>
            <person name="Yuan J."/>
            <person name="Sun Y."/>
            <person name="Gao Y."/>
            <person name="Zhang L."/>
            <person name="Li S."/>
            <person name="Dai H."/>
            <person name="Hamel J.F."/>
            <person name="Liu C."/>
            <person name="Yu Y."/>
            <person name="Liu S."/>
            <person name="Lin W."/>
            <person name="Guo K."/>
            <person name="Jin S."/>
            <person name="Xu P."/>
            <person name="Storey K.B."/>
            <person name="Huan P."/>
            <person name="Zhang T."/>
            <person name="Zhou Y."/>
            <person name="Zhang J."/>
            <person name="Lin C."/>
            <person name="Li X."/>
            <person name="Xing L."/>
            <person name="Huo D."/>
            <person name="Sun M."/>
            <person name="Wang L."/>
            <person name="Mercier A."/>
            <person name="Li F."/>
            <person name="Yang H."/>
            <person name="Xiang J."/>
        </authorList>
    </citation>
    <scope>NUCLEOTIDE SEQUENCE [LARGE SCALE GENOMIC DNA]</scope>
    <source>
        <strain evidence="2">Shaxun</strain>
        <tissue evidence="2">Muscle</tissue>
    </source>
</reference>
<dbReference type="AlphaFoldDB" id="A0A2G8LH18"/>
<accession>A0A2G8LH18</accession>
<feature type="region of interest" description="Disordered" evidence="1">
    <location>
        <begin position="130"/>
        <end position="153"/>
    </location>
</feature>
<evidence type="ECO:0000313" key="2">
    <source>
        <dbReference type="EMBL" id="PIK59470.1"/>
    </source>
</evidence>
<feature type="compositionally biased region" description="Basic residues" evidence="1">
    <location>
        <begin position="368"/>
        <end position="381"/>
    </location>
</feature>
<evidence type="ECO:0000313" key="3">
    <source>
        <dbReference type="Proteomes" id="UP000230750"/>
    </source>
</evidence>
<feature type="region of interest" description="Disordered" evidence="1">
    <location>
        <begin position="301"/>
        <end position="406"/>
    </location>
</feature>
<comment type="caution">
    <text evidence="2">The sequence shown here is derived from an EMBL/GenBank/DDBJ whole genome shotgun (WGS) entry which is preliminary data.</text>
</comment>
<proteinExistence type="predicted"/>
<dbReference type="EMBL" id="MRZV01000082">
    <property type="protein sequence ID" value="PIK59470.1"/>
    <property type="molecule type" value="Genomic_DNA"/>
</dbReference>
<feature type="compositionally biased region" description="Polar residues" evidence="1">
    <location>
        <begin position="428"/>
        <end position="438"/>
    </location>
</feature>
<protein>
    <submittedName>
        <fullName evidence="2">Uncharacterized protein</fullName>
    </submittedName>
</protein>
<sequence>MNLDECIKPFLLLPGYSNMDSKRLKATTKTSPSSLKRLYHRFCDSETKVMSVKMPFLTSAQINAKVKKRWRSLSTEMKLMSTNRKSTSPSRLDFKGLTNSESKLFGVTSNLLNVSSNVEQKHDQNRMFWNSKGKVSQQQVKQSDSSKVATDEEIDPNVCSFKEERQPDIADSRKLDTLEKKVPDEIAGQPREQFPKRHSTSHVSHFANNGLANSAIRRSKRIAGVISKRAEGIKYIETGRTTPCIDTKEKVMKKTDRSFTGVKLRKRVIPEVVLQEYEFSDNAESNVHSTKRQGNFKSESKFVRRGAKGKTQHTASTKMAQRELRTKTNSSTRARKLTEKSMGVDRKKSIRHTDRNKEPKWNTVGRFYPKRRSSRIKKHISTGKTDEAGTRQQGSRYGTNESSDSCEEDAILVTRRECSDMFVDYNRSKTSAEPQTNDAADEIKEGESKTSRKRKIDHTREHPGISELGNNGFAQNARRGSGEAGEKQDICSFDSWCQNSTESDDDDPALIRRSDNDPNSRKRETLWTIHGQNILFSAPAIKMCFLRPILLLMILTNVSGQVKFLESRDAFTGIERRGKNLRKL</sequence>
<name>A0A2G8LH18_STIJA</name>
<feature type="region of interest" description="Disordered" evidence="1">
    <location>
        <begin position="500"/>
        <end position="522"/>
    </location>
</feature>
<feature type="compositionally biased region" description="Polar residues" evidence="1">
    <location>
        <begin position="390"/>
        <end position="403"/>
    </location>
</feature>
<feature type="compositionally biased region" description="Low complexity" evidence="1">
    <location>
        <begin position="131"/>
        <end position="148"/>
    </location>
</feature>
<organism evidence="2 3">
    <name type="scientific">Stichopus japonicus</name>
    <name type="common">Sea cucumber</name>
    <dbReference type="NCBI Taxonomy" id="307972"/>
    <lineage>
        <taxon>Eukaryota</taxon>
        <taxon>Metazoa</taxon>
        <taxon>Echinodermata</taxon>
        <taxon>Eleutherozoa</taxon>
        <taxon>Echinozoa</taxon>
        <taxon>Holothuroidea</taxon>
        <taxon>Aspidochirotacea</taxon>
        <taxon>Aspidochirotida</taxon>
        <taxon>Stichopodidae</taxon>
        <taxon>Apostichopus</taxon>
    </lineage>
</organism>
<feature type="compositionally biased region" description="Basic and acidic residues" evidence="1">
    <location>
        <begin position="509"/>
        <end position="522"/>
    </location>
</feature>
<gene>
    <name evidence="2" type="ORF">BSL78_03614</name>
</gene>
<feature type="compositionally biased region" description="Basic and acidic residues" evidence="1">
    <location>
        <begin position="441"/>
        <end position="450"/>
    </location>
</feature>
<dbReference type="Proteomes" id="UP000230750">
    <property type="component" value="Unassembled WGS sequence"/>
</dbReference>
<feature type="compositionally biased region" description="Basic and acidic residues" evidence="1">
    <location>
        <begin position="336"/>
        <end position="360"/>
    </location>
</feature>
<feature type="region of interest" description="Disordered" evidence="1">
    <location>
        <begin position="426"/>
        <end position="486"/>
    </location>
</feature>
<evidence type="ECO:0000256" key="1">
    <source>
        <dbReference type="SAM" id="MobiDB-lite"/>
    </source>
</evidence>